<feature type="domain" description="Peptidase S1" evidence="2">
    <location>
        <begin position="1"/>
        <end position="75"/>
    </location>
</feature>
<dbReference type="InterPro" id="IPR043504">
    <property type="entry name" value="Peptidase_S1_PA_chymotrypsin"/>
</dbReference>
<dbReference type="EMBL" id="JACGXS010000010">
    <property type="protein sequence ID" value="MBA8683243.1"/>
    <property type="molecule type" value="Genomic_DNA"/>
</dbReference>
<keyword evidence="3" id="KW-0645">Protease</keyword>
<dbReference type="PANTHER" id="PTHR24276:SF98">
    <property type="entry name" value="FI18310P1-RELATED"/>
    <property type="match status" value="1"/>
</dbReference>
<dbReference type="GO" id="GO:0006508">
    <property type="term" value="P:proteolysis"/>
    <property type="evidence" value="ECO:0007669"/>
    <property type="project" value="UniProtKB-KW"/>
</dbReference>
<dbReference type="GO" id="GO:0004252">
    <property type="term" value="F:serine-type endopeptidase activity"/>
    <property type="evidence" value="ECO:0007669"/>
    <property type="project" value="InterPro"/>
</dbReference>
<evidence type="ECO:0000259" key="2">
    <source>
        <dbReference type="PROSITE" id="PS50240"/>
    </source>
</evidence>
<dbReference type="Gene3D" id="2.40.10.10">
    <property type="entry name" value="Trypsin-like serine proteases"/>
    <property type="match status" value="1"/>
</dbReference>
<organism evidence="3 4">
    <name type="scientific">Stenotrophomonas tumulicola</name>
    <dbReference type="NCBI Taxonomy" id="1685415"/>
    <lineage>
        <taxon>Bacteria</taxon>
        <taxon>Pseudomonadati</taxon>
        <taxon>Pseudomonadota</taxon>
        <taxon>Gammaproteobacteria</taxon>
        <taxon>Lysobacterales</taxon>
        <taxon>Lysobacteraceae</taxon>
        <taxon>Stenotrophomonas</taxon>
    </lineage>
</organism>
<keyword evidence="3" id="KW-0378">Hydrolase</keyword>
<dbReference type="SUPFAM" id="SSF50494">
    <property type="entry name" value="Trypsin-like serine proteases"/>
    <property type="match status" value="1"/>
</dbReference>
<reference evidence="3 4" key="1">
    <citation type="submission" date="2020-08" db="EMBL/GenBank/DDBJ databases">
        <title>Stenotrophomonas tumulicola JCM 30961.</title>
        <authorList>
            <person name="Deng Y."/>
        </authorList>
    </citation>
    <scope>NUCLEOTIDE SEQUENCE [LARGE SCALE GENOMIC DNA]</scope>
    <source>
        <strain evidence="3 4">JCM 30961</strain>
    </source>
</reference>
<protein>
    <submittedName>
        <fullName evidence="3">Trypsin-like serine protease</fullName>
    </submittedName>
</protein>
<gene>
    <name evidence="3" type="ORF">H4O11_15705</name>
</gene>
<sequence length="75" mass="7853">MRHPLVDRHGSLLTVAGWGNTSGGAAAHLPAVLQSVKVPVVSRWERQFAYPDDWDGSMMCASAGGRDACQGDSGG</sequence>
<comment type="caution">
    <text evidence="3">The sequence shown here is derived from an EMBL/GenBank/DDBJ whole genome shotgun (WGS) entry which is preliminary data.</text>
</comment>
<evidence type="ECO:0000313" key="4">
    <source>
        <dbReference type="Proteomes" id="UP000547058"/>
    </source>
</evidence>
<evidence type="ECO:0000256" key="1">
    <source>
        <dbReference type="ARBA" id="ARBA00023157"/>
    </source>
</evidence>
<dbReference type="Pfam" id="PF00089">
    <property type="entry name" value="Trypsin"/>
    <property type="match status" value="1"/>
</dbReference>
<dbReference type="AlphaFoldDB" id="A0A7W3IIL0"/>
<dbReference type="InterPro" id="IPR050430">
    <property type="entry name" value="Peptidase_S1"/>
</dbReference>
<evidence type="ECO:0000313" key="3">
    <source>
        <dbReference type="EMBL" id="MBA8683243.1"/>
    </source>
</evidence>
<dbReference type="PANTHER" id="PTHR24276">
    <property type="entry name" value="POLYSERASE-RELATED"/>
    <property type="match status" value="1"/>
</dbReference>
<name>A0A7W3IIL0_9GAMM</name>
<dbReference type="InterPro" id="IPR009003">
    <property type="entry name" value="Peptidase_S1_PA"/>
</dbReference>
<keyword evidence="4" id="KW-1185">Reference proteome</keyword>
<keyword evidence="1" id="KW-1015">Disulfide bond</keyword>
<dbReference type="PROSITE" id="PS50240">
    <property type="entry name" value="TRYPSIN_DOM"/>
    <property type="match status" value="1"/>
</dbReference>
<accession>A0A7W3IIL0</accession>
<dbReference type="InterPro" id="IPR001254">
    <property type="entry name" value="Trypsin_dom"/>
</dbReference>
<dbReference type="Proteomes" id="UP000547058">
    <property type="component" value="Unassembled WGS sequence"/>
</dbReference>
<proteinExistence type="predicted"/>